<feature type="compositionally biased region" description="Basic and acidic residues" evidence="9">
    <location>
        <begin position="689"/>
        <end position="742"/>
    </location>
</feature>
<feature type="coiled-coil region" evidence="8">
    <location>
        <begin position="485"/>
        <end position="512"/>
    </location>
</feature>
<name>A0A9W2ZXM1_BIOGL</name>
<evidence type="ECO:0000256" key="3">
    <source>
        <dbReference type="ARBA" id="ARBA00022701"/>
    </source>
</evidence>
<keyword evidence="10" id="KW-1185">Reference proteome</keyword>
<feature type="region of interest" description="Disordered" evidence="9">
    <location>
        <begin position="40"/>
        <end position="79"/>
    </location>
</feature>
<evidence type="ECO:0000256" key="6">
    <source>
        <dbReference type="ARBA" id="ARBA00041448"/>
    </source>
</evidence>
<evidence type="ECO:0000256" key="7">
    <source>
        <dbReference type="ARBA" id="ARBA00049274"/>
    </source>
</evidence>
<feature type="region of interest" description="Disordered" evidence="9">
    <location>
        <begin position="1036"/>
        <end position="1077"/>
    </location>
</feature>
<proteinExistence type="inferred from homology"/>
<dbReference type="SUPFAM" id="SSF56059">
    <property type="entry name" value="Glutathione synthetase ATP-binding domain-like"/>
    <property type="match status" value="1"/>
</dbReference>
<dbReference type="GO" id="GO:0015631">
    <property type="term" value="F:tubulin binding"/>
    <property type="evidence" value="ECO:0007669"/>
    <property type="project" value="TreeGrafter"/>
</dbReference>
<dbReference type="GO" id="GO:0005874">
    <property type="term" value="C:microtubule"/>
    <property type="evidence" value="ECO:0007669"/>
    <property type="project" value="UniProtKB-KW"/>
</dbReference>
<keyword evidence="3" id="KW-0493">Microtubule</keyword>
<evidence type="ECO:0000256" key="5">
    <source>
        <dbReference type="ARBA" id="ARBA00022840"/>
    </source>
</evidence>
<dbReference type="Gene3D" id="3.30.470.20">
    <property type="entry name" value="ATP-grasp fold, B domain"/>
    <property type="match status" value="1"/>
</dbReference>
<feature type="region of interest" description="Disordered" evidence="9">
    <location>
        <begin position="927"/>
        <end position="954"/>
    </location>
</feature>
<dbReference type="GO" id="GO:0036064">
    <property type="term" value="C:ciliary basal body"/>
    <property type="evidence" value="ECO:0007669"/>
    <property type="project" value="TreeGrafter"/>
</dbReference>
<dbReference type="RefSeq" id="XP_055879796.1">
    <property type="nucleotide sequence ID" value="XM_056023821.1"/>
</dbReference>
<sequence>MSLPKHDGGRIPSSLHNNNVNIILHAWPRFKTPHHQMASVDTRGVDSDGNGSLTPSEQSENEERSEHDSDYESDEVHDHLEPKRKTLNVQWTGYGKRVPIILFNAETILNKRTDFKTVGERYHLAFKFASTDCKIVRNILLSHGFHEVHPNSVDYNLVWSNSHLKPFTLRTMSEFQKINHFPRSYELTRKDRLFKNIQRMQQIKGFKHFDFIPPSYVLPGDYQDFCSSFLKDKGPYIVKPVASSRGRGVFLINHPDQVPLDENVIVSKYISSPLVIDGFKFDVRLYVTVTSYDPLVIYLYEEGLTRFATVKYEKNVKHLRNQCMHLTNYSVNKRSQDYVKNDDPEVEDYGNKWSMGAMLRYLRSEGKDTAALMMRIEDVVIKTILSVESSVATACKMFQSFRGNCFELYGFDILLDENLKPWVLEVNLSPSLACDSPLDLKIKTNMLCDLFSLAGIICHDPMMRTRQQQNKQTAELSAKLKSRLKGDIDEALAEMLNQIEAARQNMKEADAWLLKRSFRPSSAASSASKDRMSHSMMTGLSSDEIKIVRRVKEEEERKGGWIRIFPTADSWETYGSFLQFPTTHNLMLHQRLYGERHGTGSRLSCILSPLKSKSGVQMQLNGKAENERFLESYTQALLRAKQYESRLGQMKSKTKKVKKKVQKSKPKRVKLTQGVQENEEHVEQEDEGGNYKERDQKSDIKSESKGDKHEVKENFIKNSSYDKEDEKAGDNSDKDRGDKATSEHISPQVSMSPIPKYDVVGLLEKGLPLSKVQARTAFAMYLIRVQQRLLSDCGSVLKQEDVEALNEQMDLVLRFLKRAAANIPQTFRVVVPSRKLPLSDRRRILAKQLGDFVHIYNKETDHLKAVKVRNRIENKKARRVDSSEGLDEIKFDQFVYTATEGELEELLTTYTKINKSAAIFLGGESKSSMSSSEAKKDILSRRRENPDLADGLSPVGLTGQAISDDISRGRHGNFNATNLNINSNNILFHICSQASATDTYAGKVMRTPPRPYSAQNQNSHLSTVSIYSQKLGRPYSAARVGSAHRSGNAGGYQNNPATNGPPPSSSQSSNTMLSTSNPVVDTYNEKAIQEALQRLALRQQARQYAAPNGSTVFKPENEPYKLYYASGLEGQMNQVKSLSGQTLKQYTSSSNQLYSQGSSVQHIPHEENSLKSISQTSIGSFESRPSSFSAKSRPTVLSSTHARGANATFNSFIDDPDSQSNSDFIAPSRPGTAKSRQAQQQVMKQELLEQSKAMLEESKRNYDALVTQVLLQQQSSASSMSRSDSKGSLSSLGSSTKTYLPQPPSEQSRSFRTQSHHRVNRKPDETDSNLHLNFYNSLVAMESGTQS</sequence>
<keyword evidence="5" id="KW-0067">ATP-binding</keyword>
<dbReference type="FunFam" id="3.30.470.20:FF:000009">
    <property type="entry name" value="tubulin polyglutamylase TTLL5 isoform X1"/>
    <property type="match status" value="1"/>
</dbReference>
<feature type="region of interest" description="Disordered" evidence="9">
    <location>
        <begin position="647"/>
        <end position="750"/>
    </location>
</feature>
<feature type="compositionally biased region" description="Low complexity" evidence="9">
    <location>
        <begin position="1065"/>
        <end position="1077"/>
    </location>
</feature>
<keyword evidence="2" id="KW-0436">Ligase</keyword>
<reference evidence="11" key="1">
    <citation type="submission" date="2025-08" db="UniProtKB">
        <authorList>
            <consortium name="RefSeq"/>
        </authorList>
    </citation>
    <scope>IDENTIFICATION</scope>
</reference>
<evidence type="ECO:0000256" key="4">
    <source>
        <dbReference type="ARBA" id="ARBA00022741"/>
    </source>
</evidence>
<accession>A0A9W2ZXM1</accession>
<keyword evidence="8" id="KW-0175">Coiled coil</keyword>
<evidence type="ECO:0000256" key="8">
    <source>
        <dbReference type="SAM" id="Coils"/>
    </source>
</evidence>
<dbReference type="Proteomes" id="UP001165740">
    <property type="component" value="Chromosome 3"/>
</dbReference>
<feature type="compositionally biased region" description="Polar residues" evidence="9">
    <location>
        <begin position="49"/>
        <end position="58"/>
    </location>
</feature>
<feature type="compositionally biased region" description="Basic and acidic residues" evidence="9">
    <location>
        <begin position="933"/>
        <end position="946"/>
    </location>
</feature>
<feature type="region of interest" description="Disordered" evidence="9">
    <location>
        <begin position="1170"/>
        <end position="1195"/>
    </location>
</feature>
<feature type="compositionally biased region" description="Basic residues" evidence="9">
    <location>
        <begin position="652"/>
        <end position="670"/>
    </location>
</feature>
<gene>
    <name evidence="11" type="primary">LOC106057052</name>
</gene>
<protein>
    <recommendedName>
        <fullName evidence="6">Tubulin--tyrosine ligase-like protein 5</fullName>
    </recommendedName>
</protein>
<comment type="catalytic activity">
    <reaction evidence="7">
        <text>L-glutamyl-[protein] + L-glutamate + ATP = gamma-L-glutamyl-L-glutamyl-[protein] + ADP + phosphate + H(+)</text>
        <dbReference type="Rhea" id="RHEA:60144"/>
        <dbReference type="Rhea" id="RHEA-COMP:10208"/>
        <dbReference type="Rhea" id="RHEA-COMP:15517"/>
        <dbReference type="ChEBI" id="CHEBI:15378"/>
        <dbReference type="ChEBI" id="CHEBI:29973"/>
        <dbReference type="ChEBI" id="CHEBI:29985"/>
        <dbReference type="ChEBI" id="CHEBI:30616"/>
        <dbReference type="ChEBI" id="CHEBI:43474"/>
        <dbReference type="ChEBI" id="CHEBI:143622"/>
        <dbReference type="ChEBI" id="CHEBI:456216"/>
    </reaction>
    <physiologicalReaction direction="left-to-right" evidence="7">
        <dbReference type="Rhea" id="RHEA:60145"/>
    </physiologicalReaction>
</comment>
<dbReference type="GeneID" id="106057052"/>
<organism evidence="10 11">
    <name type="scientific">Biomphalaria glabrata</name>
    <name type="common">Bloodfluke planorb</name>
    <name type="synonym">Freshwater snail</name>
    <dbReference type="NCBI Taxonomy" id="6526"/>
    <lineage>
        <taxon>Eukaryota</taxon>
        <taxon>Metazoa</taxon>
        <taxon>Spiralia</taxon>
        <taxon>Lophotrochozoa</taxon>
        <taxon>Mollusca</taxon>
        <taxon>Gastropoda</taxon>
        <taxon>Heterobranchia</taxon>
        <taxon>Euthyneura</taxon>
        <taxon>Panpulmonata</taxon>
        <taxon>Hygrophila</taxon>
        <taxon>Lymnaeoidea</taxon>
        <taxon>Planorbidae</taxon>
        <taxon>Biomphalaria</taxon>
    </lineage>
</organism>
<dbReference type="InterPro" id="IPR004344">
    <property type="entry name" value="TTL/TTLL_fam"/>
</dbReference>
<dbReference type="PANTHER" id="PTHR12241">
    <property type="entry name" value="TUBULIN POLYGLUTAMYLASE"/>
    <property type="match status" value="1"/>
</dbReference>
<dbReference type="GO" id="GO:0070740">
    <property type="term" value="F:tubulin-glutamic acid ligase activity"/>
    <property type="evidence" value="ECO:0007669"/>
    <property type="project" value="TreeGrafter"/>
</dbReference>
<feature type="compositionally biased region" description="Basic and acidic residues" evidence="9">
    <location>
        <begin position="61"/>
        <end position="79"/>
    </location>
</feature>
<evidence type="ECO:0000313" key="10">
    <source>
        <dbReference type="Proteomes" id="UP001165740"/>
    </source>
</evidence>
<dbReference type="GO" id="GO:0005524">
    <property type="term" value="F:ATP binding"/>
    <property type="evidence" value="ECO:0007669"/>
    <property type="project" value="UniProtKB-KW"/>
</dbReference>
<dbReference type="OrthoDB" id="2016263at2759"/>
<dbReference type="PROSITE" id="PS51221">
    <property type="entry name" value="TTL"/>
    <property type="match status" value="1"/>
</dbReference>
<evidence type="ECO:0000256" key="9">
    <source>
        <dbReference type="SAM" id="MobiDB-lite"/>
    </source>
</evidence>
<dbReference type="OMA" id="TECKIIR"/>
<dbReference type="Pfam" id="PF03133">
    <property type="entry name" value="TTL"/>
    <property type="match status" value="1"/>
</dbReference>
<feature type="compositionally biased region" description="Low complexity" evidence="9">
    <location>
        <begin position="1274"/>
        <end position="1295"/>
    </location>
</feature>
<dbReference type="PANTHER" id="PTHR12241:SF145">
    <property type="entry name" value="TUBULIN POLYGLUTAMYLASE TTLL5"/>
    <property type="match status" value="1"/>
</dbReference>
<evidence type="ECO:0000313" key="11">
    <source>
        <dbReference type="RefSeq" id="XP_055879796.1"/>
    </source>
</evidence>
<evidence type="ECO:0000256" key="2">
    <source>
        <dbReference type="ARBA" id="ARBA00022598"/>
    </source>
</evidence>
<evidence type="ECO:0000256" key="1">
    <source>
        <dbReference type="ARBA" id="ARBA00006820"/>
    </source>
</evidence>
<feature type="region of interest" description="Disordered" evidence="9">
    <location>
        <begin position="1274"/>
        <end position="1330"/>
    </location>
</feature>
<feature type="region of interest" description="Disordered" evidence="9">
    <location>
        <begin position="1208"/>
        <end position="1242"/>
    </location>
</feature>
<dbReference type="GO" id="GO:0000226">
    <property type="term" value="P:microtubule cytoskeleton organization"/>
    <property type="evidence" value="ECO:0007669"/>
    <property type="project" value="TreeGrafter"/>
</dbReference>
<keyword evidence="4" id="KW-0547">Nucleotide-binding</keyword>
<comment type="similarity">
    <text evidence="1">Belongs to the tubulin--tyrosine ligase family.</text>
</comment>